<reference evidence="3 4" key="1">
    <citation type="submission" date="2018-03" db="EMBL/GenBank/DDBJ databases">
        <authorList>
            <person name="Keele B.F."/>
        </authorList>
    </citation>
    <scope>NUCLEOTIDE SEQUENCE [LARGE SCALE GENOMIC DNA]</scope>
    <source>
        <strain evidence="3 4">YL28-9</strain>
    </source>
</reference>
<name>A0A2T3HNR8_9SPHI</name>
<proteinExistence type="predicted"/>
<evidence type="ECO:0000256" key="2">
    <source>
        <dbReference type="SAM" id="SignalP"/>
    </source>
</evidence>
<dbReference type="RefSeq" id="WP_204353209.1">
    <property type="nucleotide sequence ID" value="NZ_KZ686268.1"/>
</dbReference>
<dbReference type="InterPro" id="IPR019734">
    <property type="entry name" value="TPR_rpt"/>
</dbReference>
<evidence type="ECO:0000313" key="3">
    <source>
        <dbReference type="EMBL" id="PST84098.1"/>
    </source>
</evidence>
<protein>
    <submittedName>
        <fullName evidence="3">Gliding motility protein</fullName>
    </submittedName>
</protein>
<evidence type="ECO:0000313" key="4">
    <source>
        <dbReference type="Proteomes" id="UP000240912"/>
    </source>
</evidence>
<dbReference type="SUPFAM" id="SSF48452">
    <property type="entry name" value="TPR-like"/>
    <property type="match status" value="2"/>
</dbReference>
<feature type="region of interest" description="Disordered" evidence="1">
    <location>
        <begin position="428"/>
        <end position="448"/>
    </location>
</feature>
<evidence type="ECO:0000256" key="1">
    <source>
        <dbReference type="SAM" id="MobiDB-lite"/>
    </source>
</evidence>
<dbReference type="Proteomes" id="UP000240912">
    <property type="component" value="Unassembled WGS sequence"/>
</dbReference>
<dbReference type="Pfam" id="PF13174">
    <property type="entry name" value="TPR_6"/>
    <property type="match status" value="1"/>
</dbReference>
<feature type="compositionally biased region" description="Low complexity" evidence="1">
    <location>
        <begin position="801"/>
        <end position="820"/>
    </location>
</feature>
<dbReference type="InterPro" id="IPR011990">
    <property type="entry name" value="TPR-like_helical_dom_sf"/>
</dbReference>
<accession>A0A2T3HNR8</accession>
<feature type="chain" id="PRO_5015684987" evidence="2">
    <location>
        <begin position="20"/>
        <end position="950"/>
    </location>
</feature>
<feature type="signal peptide" evidence="2">
    <location>
        <begin position="1"/>
        <end position="19"/>
    </location>
</feature>
<feature type="region of interest" description="Disordered" evidence="1">
    <location>
        <begin position="750"/>
        <end position="832"/>
    </location>
</feature>
<organism evidence="3 4">
    <name type="scientific">Pedobacter yulinensis</name>
    <dbReference type="NCBI Taxonomy" id="2126353"/>
    <lineage>
        <taxon>Bacteria</taxon>
        <taxon>Pseudomonadati</taxon>
        <taxon>Bacteroidota</taxon>
        <taxon>Sphingobacteriia</taxon>
        <taxon>Sphingobacteriales</taxon>
        <taxon>Sphingobacteriaceae</taxon>
        <taxon>Pedobacter</taxon>
    </lineage>
</organism>
<keyword evidence="4" id="KW-1185">Reference proteome</keyword>
<sequence length="950" mass="106814">MNKAPVILLIALACCTASLFWGCSTQNGSAYSRGLQNLTARYNYIYNSKTLLDEYSNTQLAVQPENYDEILPVYPGPPPRQIDAVALPGERTKALDELIAKAKAIITDKSYSNYIDDAYLLLGKAYYYKSDYFISFEYFDYAAKTYRRQVPVFVEANTWAARTQLQLGRTVQAARLLDSIKKYLPLLKKKKAAALATLAQFEIQGKNYGKALDYLRLAMKQQPSKQERIRWNYIAAQLSEQLKNPAQAYRYYTLVKKSNAPFELYFNADLNRLRISLAGSSSLQEKERRLLSLLRDDKNLDYSDQVYYRIAELFREAGQQQAAERYYRRSAALSIQNNYQKGLSYLRIADLNFEQANDYVQAKLYYDSAVASLPPTYPEYSTISKKALNLEYLSSRYQVISRQDTLQMLAALPDGARRSRILTLVKTQQQSSEQPVAQGGSAQLNPDQGFPASMVATGSNFYFNNPAAMTRGRTDFVRRFGNRPLTDNWRQQVRSSVQSATAAIDQGLAPAQQGPGAAASPVSQEEQQIRAYTDSLPLNAERLLASNKKIADALFQLGSFYQQVLNDTTQAIRSYERLLDRYPQNAYLPIVYYSLYLAYKDRDPQQADRYREKLLRGYPSTLYARMLTDPQFFAESTKKEKEVNQHYDGVFTQYEKGDYEAVIAAVQDAAGRFPDNFLSPQYAYLRAIAIGKTQHVDSLVNAFSSLVLRFPDDKVITPLVKEHLAYIQAHLPEFSRRAIALTDFDPNEPHFLARTEPRQPAVSRAPGLPPPALASAPVKPAGGRPATPKPDSTSGRPSVARPPADTTAKPAPPALANRPVAQPPPAPDPATTFSKAASNTYYVVIRVADPSLVLSSSRFGIGQFNRGNYAAAGLRHQLTQLPADQLIYIGNFSSFADAKAYSAAMVPLLRSIMKVPADRYEPFIISRENFELLKNTDLIEDYLNFYKNNY</sequence>
<gene>
    <name evidence="3" type="ORF">C7T94_05030</name>
</gene>
<comment type="caution">
    <text evidence="3">The sequence shown here is derived from an EMBL/GenBank/DDBJ whole genome shotgun (WGS) entry which is preliminary data.</text>
</comment>
<feature type="compositionally biased region" description="Polar residues" evidence="1">
    <location>
        <begin position="428"/>
        <end position="446"/>
    </location>
</feature>
<dbReference type="Gene3D" id="1.25.40.10">
    <property type="entry name" value="Tetratricopeptide repeat domain"/>
    <property type="match status" value="2"/>
</dbReference>
<dbReference type="SMART" id="SM00028">
    <property type="entry name" value="TPR"/>
    <property type="match status" value="4"/>
</dbReference>
<dbReference type="EMBL" id="PYLS01000004">
    <property type="protein sequence ID" value="PST84098.1"/>
    <property type="molecule type" value="Genomic_DNA"/>
</dbReference>
<keyword evidence="2" id="KW-0732">Signal</keyword>
<dbReference type="AlphaFoldDB" id="A0A2T3HNR8"/>